<dbReference type="Pfam" id="PF13614">
    <property type="entry name" value="AAA_31"/>
    <property type="match status" value="1"/>
</dbReference>
<sequence length="439" mass="48447">MDVLMVDFDTAGQTAIQLADEFARAHGCDITIIRDLLGRNAFAIEGKLVPDKLCQDLGEGISKQCNPFVAPHPVIRIESMVAPELVLSSPDRKLLPEQLAQSGRVYLLERTAVGADWVRRPTVPSKTRIALYGFKGGVGRSTAAYMLAREFSRCGQVVLVVDLDLESPGISSLLVPTMEFADYGVVDHLVTAPVDLNPNLDIVTRAEISSSGNGEVWLAAAGGRTRAGYHYIEKLSRIYIDIPDSAGSKSMTFAERLENSIQYCERQVSEKSRQPDVVLLDSRAGIHDIAAIAITQLSTFALLFATDNRQTWEGYRELFRQWQVRLDPQHLSQVRERLQVVASMVPSRGREDYLARFRDSAQDCFADTLYDSVDAADSDAFSFSVSDESAPHYPFPILHSMDLVGIESSSELLGSDLVDAAYSQFLTSVLRMATETTNQ</sequence>
<evidence type="ECO:0000313" key="2">
    <source>
        <dbReference type="EMBL" id="QHN37981.1"/>
    </source>
</evidence>
<dbReference type="PANTHER" id="PTHR13696:SF52">
    <property type="entry name" value="PARA FAMILY PROTEIN CT_582"/>
    <property type="match status" value="1"/>
</dbReference>
<evidence type="ECO:0000259" key="1">
    <source>
        <dbReference type="Pfam" id="PF13614"/>
    </source>
</evidence>
<organism evidence="2">
    <name type="scientific">Gordonia amarae</name>
    <dbReference type="NCBI Taxonomy" id="36821"/>
    <lineage>
        <taxon>Bacteria</taxon>
        <taxon>Bacillati</taxon>
        <taxon>Actinomycetota</taxon>
        <taxon>Actinomycetes</taxon>
        <taxon>Mycobacteriales</taxon>
        <taxon>Gordoniaceae</taxon>
        <taxon>Gordonia</taxon>
    </lineage>
</organism>
<reference evidence="2" key="1">
    <citation type="journal article" date="2021" name="Nat. Microbiol.">
        <title>Cocultivation of an ultrasmall environmental parasitic bacterium with lytic ability against bacteria associated with wastewater foams.</title>
        <authorList>
            <person name="Batinovic S."/>
            <person name="Rose J.J.A."/>
            <person name="Ratcliffe J."/>
            <person name="Seviour R.J."/>
            <person name="Petrovski S."/>
        </authorList>
    </citation>
    <scope>NUCLEOTIDE SEQUENCE</scope>
    <source>
        <strain evidence="2">CON44</strain>
    </source>
</reference>
<dbReference type="SUPFAM" id="SSF52540">
    <property type="entry name" value="P-loop containing nucleoside triphosphate hydrolases"/>
    <property type="match status" value="1"/>
</dbReference>
<protein>
    <submittedName>
        <fullName evidence="2">AAA family ATPase</fullName>
    </submittedName>
</protein>
<dbReference type="InterPro" id="IPR050678">
    <property type="entry name" value="DNA_Partitioning_ATPase"/>
</dbReference>
<dbReference type="InterPro" id="IPR027417">
    <property type="entry name" value="P-loop_NTPase"/>
</dbReference>
<gene>
    <name evidence="2" type="ORF">GII30_01190</name>
</gene>
<accession>A0A857KV59</accession>
<dbReference type="PANTHER" id="PTHR13696">
    <property type="entry name" value="P-LOOP CONTAINING NUCLEOSIDE TRIPHOSPHATE HYDROLASE"/>
    <property type="match status" value="1"/>
</dbReference>
<dbReference type="EMBL" id="CP045810">
    <property type="protein sequence ID" value="QHN37981.1"/>
    <property type="molecule type" value="Genomic_DNA"/>
</dbReference>
<dbReference type="NCBIfam" id="NF047398">
    <property type="entry name" value="AAA_KGGVGR"/>
    <property type="match status" value="1"/>
</dbReference>
<feature type="domain" description="AAA" evidence="1">
    <location>
        <begin position="128"/>
        <end position="165"/>
    </location>
</feature>
<proteinExistence type="predicted"/>
<name>A0A857KV59_9ACTN</name>
<dbReference type="InterPro" id="IPR025669">
    <property type="entry name" value="AAA_dom"/>
</dbReference>
<dbReference type="AlphaFoldDB" id="A0A857KV59"/>
<dbReference type="Gene3D" id="3.40.50.300">
    <property type="entry name" value="P-loop containing nucleotide triphosphate hydrolases"/>
    <property type="match status" value="1"/>
</dbReference>